<reference evidence="2" key="1">
    <citation type="submission" date="2017-01" db="EMBL/GenBank/DDBJ databases">
        <authorList>
            <person name="Varghese N."/>
            <person name="Submissions S."/>
        </authorList>
    </citation>
    <scope>NUCLEOTIDE SEQUENCE [LARGE SCALE GENOMIC DNA]</scope>
    <source>
        <strain evidence="2">DSM 23127</strain>
    </source>
</reference>
<proteinExistence type="predicted"/>
<dbReference type="EMBL" id="FTOC01000011">
    <property type="protein sequence ID" value="SIS60464.1"/>
    <property type="molecule type" value="Genomic_DNA"/>
</dbReference>
<keyword evidence="2" id="KW-1185">Reference proteome</keyword>
<evidence type="ECO:0000313" key="2">
    <source>
        <dbReference type="Proteomes" id="UP000187608"/>
    </source>
</evidence>
<accession>A0A1N7KG75</accession>
<dbReference type="Proteomes" id="UP000187608">
    <property type="component" value="Unassembled WGS sequence"/>
</dbReference>
<gene>
    <name evidence="1" type="ORF">SAMN05421687_11140</name>
</gene>
<sequence length="47" mass="5330">MYRLPDQGERIFPHANEVWNMHNAYTVGGGMRGIQKETLVQEDPATA</sequence>
<evidence type="ECO:0000313" key="1">
    <source>
        <dbReference type="EMBL" id="SIS60464.1"/>
    </source>
</evidence>
<organism evidence="1 2">
    <name type="scientific">Salimicrobium flavidum</name>
    <dbReference type="NCBI Taxonomy" id="570947"/>
    <lineage>
        <taxon>Bacteria</taxon>
        <taxon>Bacillati</taxon>
        <taxon>Bacillota</taxon>
        <taxon>Bacilli</taxon>
        <taxon>Bacillales</taxon>
        <taxon>Bacillaceae</taxon>
        <taxon>Salimicrobium</taxon>
    </lineage>
</organism>
<name>A0A1N7KG75_9BACI</name>
<dbReference type="AlphaFoldDB" id="A0A1N7KG75"/>
<protein>
    <submittedName>
        <fullName evidence="1">Uncharacterized protein</fullName>
    </submittedName>
</protein>